<comment type="caution">
    <text evidence="2">The sequence shown here is derived from an EMBL/GenBank/DDBJ whole genome shotgun (WGS) entry which is preliminary data.</text>
</comment>
<name>A0A1F2WNG9_9ACTN</name>
<accession>A0A1F2WNG9</accession>
<dbReference type="Proteomes" id="UP000177876">
    <property type="component" value="Unassembled WGS sequence"/>
</dbReference>
<organism evidence="2 3">
    <name type="scientific">Candidatus Solincola sediminis</name>
    <dbReference type="NCBI Taxonomy" id="1797199"/>
    <lineage>
        <taxon>Bacteria</taxon>
        <taxon>Bacillati</taxon>
        <taxon>Actinomycetota</taxon>
        <taxon>Candidatus Geothermincolia</taxon>
        <taxon>Candidatus Geothermincolales</taxon>
        <taxon>Candidatus Geothermincolaceae</taxon>
        <taxon>Candidatus Solincola</taxon>
    </lineage>
</organism>
<evidence type="ECO:0000256" key="1">
    <source>
        <dbReference type="SAM" id="Phobius"/>
    </source>
</evidence>
<dbReference type="AlphaFoldDB" id="A0A1F2WNG9"/>
<feature type="transmembrane region" description="Helical" evidence="1">
    <location>
        <begin position="7"/>
        <end position="26"/>
    </location>
</feature>
<keyword evidence="1" id="KW-0812">Transmembrane</keyword>
<proteinExistence type="predicted"/>
<reference evidence="2 3" key="1">
    <citation type="journal article" date="2016" name="Nat. Commun.">
        <title>Thousands of microbial genomes shed light on interconnected biogeochemical processes in an aquifer system.</title>
        <authorList>
            <person name="Anantharaman K."/>
            <person name="Brown C.T."/>
            <person name="Hug L.A."/>
            <person name="Sharon I."/>
            <person name="Castelle C.J."/>
            <person name="Probst A.J."/>
            <person name="Thomas B.C."/>
            <person name="Singh A."/>
            <person name="Wilkins M.J."/>
            <person name="Karaoz U."/>
            <person name="Brodie E.L."/>
            <person name="Williams K.H."/>
            <person name="Hubbard S.S."/>
            <person name="Banfield J.F."/>
        </authorList>
    </citation>
    <scope>NUCLEOTIDE SEQUENCE [LARGE SCALE GENOMIC DNA]</scope>
</reference>
<keyword evidence="1" id="KW-1133">Transmembrane helix</keyword>
<dbReference type="PROSITE" id="PS51257">
    <property type="entry name" value="PROKAR_LIPOPROTEIN"/>
    <property type="match status" value="1"/>
</dbReference>
<dbReference type="EMBL" id="MELK01000023">
    <property type="protein sequence ID" value="OFW58407.1"/>
    <property type="molecule type" value="Genomic_DNA"/>
</dbReference>
<feature type="transmembrane region" description="Helical" evidence="1">
    <location>
        <begin position="32"/>
        <end position="52"/>
    </location>
</feature>
<keyword evidence="1" id="KW-0472">Membrane</keyword>
<protein>
    <submittedName>
        <fullName evidence="2">Uncharacterized protein</fullName>
    </submittedName>
</protein>
<dbReference type="STRING" id="1797197.A2Y75_01480"/>
<gene>
    <name evidence="2" type="ORF">A2Y75_01480</name>
</gene>
<evidence type="ECO:0000313" key="2">
    <source>
        <dbReference type="EMBL" id="OFW58407.1"/>
    </source>
</evidence>
<evidence type="ECO:0000313" key="3">
    <source>
        <dbReference type="Proteomes" id="UP000177876"/>
    </source>
</evidence>
<sequence>MRFARWRTVIAIEILGVMLLLGLLLACSVDESLAAVIATMFIAFASAIVGLATNLAGKSAVEHLASGGGVKGAAKALLTNTKPEQPPIEQSPQ</sequence>